<gene>
    <name evidence="1" type="ORF">Ato02nite_100840</name>
</gene>
<comment type="caution">
    <text evidence="1">The sequence shown here is derived from an EMBL/GenBank/DDBJ whole genome shotgun (WGS) entry which is preliminary data.</text>
</comment>
<evidence type="ECO:0000313" key="1">
    <source>
        <dbReference type="EMBL" id="GIM98291.1"/>
    </source>
</evidence>
<dbReference type="RefSeq" id="WP_213013915.1">
    <property type="nucleotide sequence ID" value="NZ_BOQN01000215.1"/>
</dbReference>
<reference evidence="1 2" key="1">
    <citation type="submission" date="2021-03" db="EMBL/GenBank/DDBJ databases">
        <title>Whole genome shotgun sequence of Actinoplanes toevensis NBRC 105298.</title>
        <authorList>
            <person name="Komaki H."/>
            <person name="Tamura T."/>
        </authorList>
    </citation>
    <scope>NUCLEOTIDE SEQUENCE [LARGE SCALE GENOMIC DNA]</scope>
    <source>
        <strain evidence="1 2">NBRC 105298</strain>
    </source>
</reference>
<evidence type="ECO:0000313" key="2">
    <source>
        <dbReference type="Proteomes" id="UP000677082"/>
    </source>
</evidence>
<proteinExistence type="predicted"/>
<dbReference type="Proteomes" id="UP000677082">
    <property type="component" value="Unassembled WGS sequence"/>
</dbReference>
<keyword evidence="2" id="KW-1185">Reference proteome</keyword>
<dbReference type="EMBL" id="BOQN01000215">
    <property type="protein sequence ID" value="GIM98291.1"/>
    <property type="molecule type" value="Genomic_DNA"/>
</dbReference>
<dbReference type="AlphaFoldDB" id="A0A919WDU8"/>
<protein>
    <submittedName>
        <fullName evidence="1">Uncharacterized protein</fullName>
    </submittedName>
</protein>
<name>A0A919WDU8_9ACTN</name>
<accession>A0A919WDU8</accession>
<organism evidence="1 2">
    <name type="scientific">Paractinoplanes toevensis</name>
    <dbReference type="NCBI Taxonomy" id="571911"/>
    <lineage>
        <taxon>Bacteria</taxon>
        <taxon>Bacillati</taxon>
        <taxon>Actinomycetota</taxon>
        <taxon>Actinomycetes</taxon>
        <taxon>Micromonosporales</taxon>
        <taxon>Micromonosporaceae</taxon>
        <taxon>Paractinoplanes</taxon>
    </lineage>
</organism>
<sequence>MFTGVGTGVEDDVADALLIELVQQPGQAGLPGGFGPAGVQWCLGDEIGPIGVGVGGVEHVLDGCEMTAPVKVGGVVRLRAGRVTGRVNDGGQFVRRDEDRGEQIHAGMVRVLKVGLIDERDRMCRHGVTPSRAEPGWWCKPLLNAA</sequence>